<protein>
    <recommendedName>
        <fullName evidence="1">Ubiquilin</fullName>
    </recommendedName>
</protein>
<dbReference type="FunFam" id="1.10.260.100:FF:000001">
    <property type="entry name" value="Ubiquilin 1"/>
    <property type="match status" value="1"/>
</dbReference>
<dbReference type="SUPFAM" id="SSF46934">
    <property type="entry name" value="UBA-like"/>
    <property type="match status" value="1"/>
</dbReference>
<feature type="compositionally biased region" description="Low complexity" evidence="2">
    <location>
        <begin position="97"/>
        <end position="107"/>
    </location>
</feature>
<dbReference type="SMART" id="SM00165">
    <property type="entry name" value="UBA"/>
    <property type="match status" value="1"/>
</dbReference>
<dbReference type="PANTHER" id="PTHR10677">
    <property type="entry name" value="UBIQUILIN"/>
    <property type="match status" value="1"/>
</dbReference>
<name>A0A139A7H9_GONPJ</name>
<dbReference type="FunFam" id="1.10.8.10:FF:000079">
    <property type="entry name" value="Ubiquitin family protein"/>
    <property type="match status" value="1"/>
</dbReference>
<dbReference type="InterPro" id="IPR009060">
    <property type="entry name" value="UBA-like_sf"/>
</dbReference>
<dbReference type="Gene3D" id="1.10.260.100">
    <property type="match status" value="1"/>
</dbReference>
<dbReference type="PROSITE" id="PS50053">
    <property type="entry name" value="UBIQUITIN_2"/>
    <property type="match status" value="1"/>
</dbReference>
<evidence type="ECO:0000256" key="1">
    <source>
        <dbReference type="ARBA" id="ARBA00071717"/>
    </source>
</evidence>
<dbReference type="SMART" id="SM00727">
    <property type="entry name" value="STI1"/>
    <property type="match status" value="2"/>
</dbReference>
<evidence type="ECO:0000313" key="6">
    <source>
        <dbReference type="Proteomes" id="UP000070544"/>
    </source>
</evidence>
<feature type="compositionally biased region" description="Pro residues" evidence="2">
    <location>
        <begin position="273"/>
        <end position="292"/>
    </location>
</feature>
<dbReference type="GO" id="GO:0031593">
    <property type="term" value="F:polyubiquitin modification-dependent protein binding"/>
    <property type="evidence" value="ECO:0007669"/>
    <property type="project" value="TreeGrafter"/>
</dbReference>
<evidence type="ECO:0000259" key="3">
    <source>
        <dbReference type="PROSITE" id="PS50030"/>
    </source>
</evidence>
<dbReference type="InterPro" id="IPR029071">
    <property type="entry name" value="Ubiquitin-like_domsf"/>
</dbReference>
<evidence type="ECO:0000256" key="2">
    <source>
        <dbReference type="SAM" id="MobiDB-lite"/>
    </source>
</evidence>
<dbReference type="EMBL" id="KQ965786">
    <property type="protein sequence ID" value="KXS12628.1"/>
    <property type="molecule type" value="Genomic_DNA"/>
</dbReference>
<dbReference type="Pfam" id="PF00627">
    <property type="entry name" value="UBA"/>
    <property type="match status" value="1"/>
</dbReference>
<dbReference type="OMA" id="EVRFQTQ"/>
<dbReference type="InterPro" id="IPR015496">
    <property type="entry name" value="Ubiquilin"/>
</dbReference>
<proteinExistence type="predicted"/>
<dbReference type="Pfam" id="PF00240">
    <property type="entry name" value="ubiquitin"/>
    <property type="match status" value="1"/>
</dbReference>
<evidence type="ECO:0000259" key="4">
    <source>
        <dbReference type="PROSITE" id="PS50053"/>
    </source>
</evidence>
<organism evidence="5 6">
    <name type="scientific">Gonapodya prolifera (strain JEL478)</name>
    <name type="common">Monoblepharis prolifera</name>
    <dbReference type="NCBI Taxonomy" id="1344416"/>
    <lineage>
        <taxon>Eukaryota</taxon>
        <taxon>Fungi</taxon>
        <taxon>Fungi incertae sedis</taxon>
        <taxon>Chytridiomycota</taxon>
        <taxon>Chytridiomycota incertae sedis</taxon>
        <taxon>Monoblepharidomycetes</taxon>
        <taxon>Monoblepharidales</taxon>
        <taxon>Gonapodyaceae</taxon>
        <taxon>Gonapodya</taxon>
    </lineage>
</organism>
<dbReference type="PROSITE" id="PS50030">
    <property type="entry name" value="UBA"/>
    <property type="match status" value="1"/>
</dbReference>
<accession>A0A139A7H9</accession>
<dbReference type="OrthoDB" id="267397at2759"/>
<dbReference type="Proteomes" id="UP000070544">
    <property type="component" value="Unassembled WGS sequence"/>
</dbReference>
<gene>
    <name evidence="5" type="ORF">M427DRAFT_59365</name>
</gene>
<dbReference type="PANTHER" id="PTHR10677:SF3">
    <property type="entry name" value="FI07626P-RELATED"/>
    <property type="match status" value="1"/>
</dbReference>
<feature type="domain" description="Ubiquitin-like" evidence="4">
    <location>
        <begin position="11"/>
        <end position="88"/>
    </location>
</feature>
<dbReference type="STRING" id="1344416.A0A139A7H9"/>
<feature type="domain" description="UBA" evidence="3">
    <location>
        <begin position="346"/>
        <end position="390"/>
    </location>
</feature>
<dbReference type="InterPro" id="IPR000626">
    <property type="entry name" value="Ubiquitin-like_dom"/>
</dbReference>
<dbReference type="Gene3D" id="3.10.20.90">
    <property type="entry name" value="Phosphatidylinositol 3-kinase Catalytic Subunit, Chain A, domain 1"/>
    <property type="match status" value="1"/>
</dbReference>
<evidence type="ECO:0000313" key="5">
    <source>
        <dbReference type="EMBL" id="KXS12628.1"/>
    </source>
</evidence>
<feature type="region of interest" description="Disordered" evidence="2">
    <location>
        <begin position="84"/>
        <end position="115"/>
    </location>
</feature>
<sequence>MADDDEVPDPFEVLVRTIDGKRTEISVIDSNTIEELKVLLEEILDPSIPATEQRLIYSGRVLENEQTVAFYNIKPGSTVNLVRQAKSAARNPPPPAQQQVPQRPNPNDSRIPGVPGMDPEALSALMDTPMMRQLTANPEVMRSMMMADPRVRQLTESNPEFRHIINDDSFLRQTAELARNPRLMNEAMRNQDRALANIENIPGGFQALSSLYRQFDPLNAPSQDANAPTDESNARLAEALGANRRNTTGVNIDALPNPWAAGVNTAPSNPLSSLPPFPFPPQTASPQPNPLLPSPFPLRSLAQPFGAAPSPNIPGQRDTALNDMWMQMFTNAMTSGTTQPQRLLPPPEDRFREQLQQLSDMGFTDSAANIRALLAAGGNVESAITYLLGGL</sequence>
<dbReference type="GO" id="GO:0006511">
    <property type="term" value="P:ubiquitin-dependent protein catabolic process"/>
    <property type="evidence" value="ECO:0007669"/>
    <property type="project" value="TreeGrafter"/>
</dbReference>
<keyword evidence="6" id="KW-1185">Reference proteome</keyword>
<dbReference type="SMART" id="SM00213">
    <property type="entry name" value="UBQ"/>
    <property type="match status" value="1"/>
</dbReference>
<dbReference type="AlphaFoldDB" id="A0A139A7H9"/>
<dbReference type="Pfam" id="PF23195">
    <property type="entry name" value="UBQLN1"/>
    <property type="match status" value="1"/>
</dbReference>
<feature type="region of interest" description="Disordered" evidence="2">
    <location>
        <begin position="272"/>
        <end position="292"/>
    </location>
</feature>
<dbReference type="CDD" id="cd17039">
    <property type="entry name" value="Ubl_ubiquitin_like"/>
    <property type="match status" value="1"/>
</dbReference>
<dbReference type="InterPro" id="IPR015940">
    <property type="entry name" value="UBA"/>
</dbReference>
<dbReference type="CDD" id="cd14399">
    <property type="entry name" value="UBA_PLICs"/>
    <property type="match status" value="1"/>
</dbReference>
<dbReference type="Gene3D" id="1.10.8.10">
    <property type="entry name" value="DNA helicase RuvA subunit, C-terminal domain"/>
    <property type="match status" value="1"/>
</dbReference>
<reference evidence="5 6" key="1">
    <citation type="journal article" date="2015" name="Genome Biol. Evol.">
        <title>Phylogenomic analyses indicate that early fungi evolved digesting cell walls of algal ancestors of land plants.</title>
        <authorList>
            <person name="Chang Y."/>
            <person name="Wang S."/>
            <person name="Sekimoto S."/>
            <person name="Aerts A.L."/>
            <person name="Choi C."/>
            <person name="Clum A."/>
            <person name="LaButti K.M."/>
            <person name="Lindquist E.A."/>
            <person name="Yee Ngan C."/>
            <person name="Ohm R.A."/>
            <person name="Salamov A.A."/>
            <person name="Grigoriev I.V."/>
            <person name="Spatafora J.W."/>
            <person name="Berbee M.L."/>
        </authorList>
    </citation>
    <scope>NUCLEOTIDE SEQUENCE [LARGE SCALE GENOMIC DNA]</scope>
    <source>
        <strain evidence="5 6">JEL478</strain>
    </source>
</reference>
<dbReference type="InterPro" id="IPR006636">
    <property type="entry name" value="STI1_HS-bd"/>
</dbReference>
<dbReference type="GO" id="GO:0005829">
    <property type="term" value="C:cytosol"/>
    <property type="evidence" value="ECO:0007669"/>
    <property type="project" value="TreeGrafter"/>
</dbReference>
<dbReference type="SUPFAM" id="SSF54236">
    <property type="entry name" value="Ubiquitin-like"/>
    <property type="match status" value="1"/>
</dbReference>